<dbReference type="SUPFAM" id="SSF50911">
    <property type="entry name" value="Mannose 6-phosphate receptor domain"/>
    <property type="match status" value="1"/>
</dbReference>
<dbReference type="Pfam" id="PF12999">
    <property type="entry name" value="PRKCSH-like"/>
    <property type="match status" value="1"/>
</dbReference>
<dbReference type="EMBL" id="SPLM01000036">
    <property type="protein sequence ID" value="TMW66180.1"/>
    <property type="molecule type" value="Genomic_DNA"/>
</dbReference>
<evidence type="ECO:0000313" key="8">
    <source>
        <dbReference type="EMBL" id="TMW66180.1"/>
    </source>
</evidence>
<name>A0A8K1FJL2_PYTOL</name>
<accession>A0A8K1FJL2</accession>
<evidence type="ECO:0000256" key="5">
    <source>
        <dbReference type="SAM" id="Coils"/>
    </source>
</evidence>
<feature type="region of interest" description="Disordered" evidence="6">
    <location>
        <begin position="391"/>
        <end position="458"/>
    </location>
</feature>
<evidence type="ECO:0000259" key="7">
    <source>
        <dbReference type="PROSITE" id="PS51914"/>
    </source>
</evidence>
<comment type="caution">
    <text evidence="8">The sequence shown here is derived from an EMBL/GenBank/DDBJ whole genome shotgun (WGS) entry which is preliminary data.</text>
</comment>
<dbReference type="Gene3D" id="2.70.130.10">
    <property type="entry name" value="Mannose-6-phosphate receptor binding domain"/>
    <property type="match status" value="1"/>
</dbReference>
<dbReference type="CDD" id="cd00112">
    <property type="entry name" value="LDLa"/>
    <property type="match status" value="1"/>
</dbReference>
<keyword evidence="4" id="KW-1015">Disulfide bond</keyword>
<reference evidence="8" key="1">
    <citation type="submission" date="2019-03" db="EMBL/GenBank/DDBJ databases">
        <title>Long read genome sequence of the mycoparasitic Pythium oligandrum ATCC 38472 isolated from sugarbeet rhizosphere.</title>
        <authorList>
            <person name="Gaulin E."/>
        </authorList>
    </citation>
    <scope>NUCLEOTIDE SEQUENCE</scope>
    <source>
        <strain evidence="8">ATCC 38472_TT</strain>
    </source>
</reference>
<dbReference type="Pfam" id="PF13015">
    <property type="entry name" value="PRKCSH_1"/>
    <property type="match status" value="1"/>
</dbReference>
<keyword evidence="5" id="KW-0175">Coiled coil</keyword>
<dbReference type="GO" id="GO:0017177">
    <property type="term" value="C:glucosidase II complex"/>
    <property type="evidence" value="ECO:0007669"/>
    <property type="project" value="TreeGrafter"/>
</dbReference>
<organism evidence="8 9">
    <name type="scientific">Pythium oligandrum</name>
    <name type="common">Mycoparasitic fungus</name>
    <dbReference type="NCBI Taxonomy" id="41045"/>
    <lineage>
        <taxon>Eukaryota</taxon>
        <taxon>Sar</taxon>
        <taxon>Stramenopiles</taxon>
        <taxon>Oomycota</taxon>
        <taxon>Peronosporomycetes</taxon>
        <taxon>Pythiales</taxon>
        <taxon>Pythiaceae</taxon>
        <taxon>Pythium</taxon>
    </lineage>
</organism>
<dbReference type="Pfam" id="PF14825">
    <property type="entry name" value="CFAP77"/>
    <property type="match status" value="1"/>
</dbReference>
<keyword evidence="9" id="KW-1185">Reference proteome</keyword>
<proteinExistence type="predicted"/>
<dbReference type="InterPro" id="IPR002172">
    <property type="entry name" value="LDrepeatLR_classA_rpt"/>
</dbReference>
<dbReference type="PROSITE" id="PS51914">
    <property type="entry name" value="MRH"/>
    <property type="match status" value="1"/>
</dbReference>
<dbReference type="Proteomes" id="UP000794436">
    <property type="component" value="Unassembled WGS sequence"/>
</dbReference>
<dbReference type="AlphaFoldDB" id="A0A8K1FJL2"/>
<keyword evidence="3" id="KW-0256">Endoplasmic reticulum</keyword>
<dbReference type="InterPro" id="IPR036607">
    <property type="entry name" value="PRKCSH"/>
</dbReference>
<dbReference type="GO" id="GO:0006491">
    <property type="term" value="P:N-glycan processing"/>
    <property type="evidence" value="ECO:0007669"/>
    <property type="project" value="TreeGrafter"/>
</dbReference>
<keyword evidence="2" id="KW-0732">Signal</keyword>
<feature type="coiled-coil region" evidence="5">
    <location>
        <begin position="617"/>
        <end position="644"/>
    </location>
</feature>
<dbReference type="PANTHER" id="PTHR12630:SF1">
    <property type="entry name" value="GLUCOSIDASE 2 SUBUNIT BETA"/>
    <property type="match status" value="1"/>
</dbReference>
<dbReference type="PANTHER" id="PTHR12630">
    <property type="entry name" value="N-LINKED OLIGOSACCHARIDE PROCESSING"/>
    <property type="match status" value="1"/>
</dbReference>
<evidence type="ECO:0000256" key="4">
    <source>
        <dbReference type="ARBA" id="ARBA00023157"/>
    </source>
</evidence>
<evidence type="ECO:0000256" key="6">
    <source>
        <dbReference type="SAM" id="MobiDB-lite"/>
    </source>
</evidence>
<dbReference type="InterPro" id="IPR039794">
    <property type="entry name" value="Gtb1-like"/>
</dbReference>
<protein>
    <recommendedName>
        <fullName evidence="1">Glucosidase 2 subunit beta</fullName>
    </recommendedName>
</protein>
<dbReference type="InterPro" id="IPR028146">
    <property type="entry name" value="PRKCSH_N"/>
</dbReference>
<evidence type="ECO:0000256" key="1">
    <source>
        <dbReference type="ARBA" id="ARBA00022387"/>
    </source>
</evidence>
<dbReference type="InterPro" id="IPR009011">
    <property type="entry name" value="Man6P_isomerase_rcpt-bd_dom_sf"/>
</dbReference>
<dbReference type="InterPro" id="IPR029147">
    <property type="entry name" value="CFAP77"/>
</dbReference>
<gene>
    <name evidence="8" type="ORF">Poli38472_003945</name>
</gene>
<evidence type="ECO:0000256" key="3">
    <source>
        <dbReference type="ARBA" id="ARBA00022824"/>
    </source>
</evidence>
<feature type="domain" description="MRH" evidence="7">
    <location>
        <begin position="660"/>
        <end position="757"/>
    </location>
</feature>
<evidence type="ECO:0000256" key="2">
    <source>
        <dbReference type="ARBA" id="ARBA00022729"/>
    </source>
</evidence>
<dbReference type="InterPro" id="IPR044865">
    <property type="entry name" value="MRH_dom"/>
</dbReference>
<evidence type="ECO:0000313" key="9">
    <source>
        <dbReference type="Proteomes" id="UP000794436"/>
    </source>
</evidence>
<sequence>MSADLPPHMLRRTMIKPTVGHVRRSSYDLPDARNPSHVYGLELPRDPENAGQVIGRWVHATPSPAAKCERSFIETNKQAIESGYITAGDARRYATEHPDILVKTPVKRKAGYTPTRDAVYGIRSKASEDITALVQARFTNFATENDDYPDLTSMKIKGKLPLPRETKTSTLKDVRVNPKPAERHHSELFKMSKFKNVGSMLSGELTVRGVAPADLEQYQRSGGLLCRIGDREELLPHDRVNDDYCDCDDGKDEPGTSACSNLAESTFYCVNGGFFSKQIPTSLLNDGICDCCDGSDEFDAAAGAASCSDTCPEEAFVYRQRAADHLGLVQRGYKKRQDVLRSTVSDYFSQGEDKKAATDKTLASLVLLKERVELHKAREERREKKMRLEVARQRQAEEGATEDAAVECKPGAENGDECENPGAKDDTAAESFDEVDTADVADASAASEDDTDSRRVSTMIQLSDGTRVSLAEYFRMEHAKPTKKKGSRSAEDMRRNDFLGPLFNGDEEGRKRIGIYTLRGIGLICSPVRLVIEAVLFFPRFFWDLFSASELVSPHLERLPSIPSITHSPTFRRLAGGSVNEAYKSTIWAGRVVWDAPIVAYNYLFPAVDPELTLPEAESLRKALREIEDDIAKLQKRRETQEADLKFDFGPDHAYYALKDQCIEKKVEKYDYKFCAFKDVRQDQLSLGNWEGYGKSTEDTTDHNVMRFTRGRKCWNGPERSANVQLVCGETNELVSVDEPSTCVYDIVVQTYLACTLAELESAQKEFAFWLQSS</sequence>
<dbReference type="OrthoDB" id="28322at2759"/>